<keyword evidence="16" id="KW-1185">Reference proteome</keyword>
<dbReference type="GO" id="GO:0005886">
    <property type="term" value="C:plasma membrane"/>
    <property type="evidence" value="ECO:0007669"/>
    <property type="project" value="UniProtKB-SubCell"/>
</dbReference>
<dbReference type="AlphaFoldDB" id="A0A3A1YJY7"/>
<evidence type="ECO:0000256" key="9">
    <source>
        <dbReference type="ARBA" id="ARBA00022989"/>
    </source>
</evidence>
<keyword evidence="9 13" id="KW-1133">Transmembrane helix</keyword>
<dbReference type="PANTHER" id="PTHR30529:SF3">
    <property type="entry name" value="CYTOCHROME B561 HOMOLOG 1"/>
    <property type="match status" value="1"/>
</dbReference>
<dbReference type="InterPro" id="IPR011577">
    <property type="entry name" value="Cyt_b561_bac/Ni-Hgenase"/>
</dbReference>
<sequence>MTTLQKSTKYPLISIALHWFILVAVVGAYVCVWAKLYNPWHFFFGALALVLSVVRFVTMHALAKRKPAIIPPISPLQNLAALVIKIVLALGFIILPLQGLLGRAFYGRATDFWRVEIFPAFDVNPEIASKLLQGHVVFAYVLLGAIGLHAAAALFHHFVRKDNTLKRMM</sequence>
<feature type="transmembrane region" description="Helical" evidence="13">
    <location>
        <begin position="137"/>
        <end position="159"/>
    </location>
</feature>
<dbReference type="RefSeq" id="WP_119531500.1">
    <property type="nucleotide sequence ID" value="NZ_JBHSSP010000037.1"/>
</dbReference>
<keyword evidence="5" id="KW-0349">Heme</keyword>
<feature type="transmembrane region" description="Helical" evidence="13">
    <location>
        <begin position="12"/>
        <end position="34"/>
    </location>
</feature>
<dbReference type="InterPro" id="IPR052168">
    <property type="entry name" value="Cytochrome_b561_oxidase"/>
</dbReference>
<keyword evidence="6 13" id="KW-0812">Transmembrane</keyword>
<dbReference type="GO" id="GO:0046872">
    <property type="term" value="F:metal ion binding"/>
    <property type="evidence" value="ECO:0007669"/>
    <property type="project" value="UniProtKB-KW"/>
</dbReference>
<comment type="similarity">
    <text evidence="12">Belongs to the cytochrome b561 family.</text>
</comment>
<comment type="subcellular location">
    <subcellularLocation>
        <location evidence="2">Cell membrane</location>
        <topology evidence="2">Multi-pass membrane protein</topology>
    </subcellularLocation>
</comment>
<evidence type="ECO:0000259" key="14">
    <source>
        <dbReference type="Pfam" id="PF01292"/>
    </source>
</evidence>
<dbReference type="OrthoDB" id="9793784at2"/>
<evidence type="ECO:0000256" key="5">
    <source>
        <dbReference type="ARBA" id="ARBA00022617"/>
    </source>
</evidence>
<evidence type="ECO:0000256" key="13">
    <source>
        <dbReference type="SAM" id="Phobius"/>
    </source>
</evidence>
<protein>
    <recommendedName>
        <fullName evidence="14">Cytochrome b561 bacterial/Ni-hydrogenase domain-containing protein</fullName>
    </recommendedName>
</protein>
<proteinExistence type="inferred from homology"/>
<feature type="domain" description="Cytochrome b561 bacterial/Ni-hydrogenase" evidence="14">
    <location>
        <begin position="10"/>
        <end position="169"/>
    </location>
</feature>
<keyword evidence="10" id="KW-0408">Iron</keyword>
<feature type="transmembrane region" description="Helical" evidence="13">
    <location>
        <begin position="40"/>
        <end position="58"/>
    </location>
</feature>
<dbReference type="InterPro" id="IPR016174">
    <property type="entry name" value="Di-haem_cyt_TM"/>
</dbReference>
<evidence type="ECO:0000313" key="16">
    <source>
        <dbReference type="Proteomes" id="UP000265916"/>
    </source>
</evidence>
<keyword evidence="4" id="KW-1003">Cell membrane</keyword>
<dbReference type="GO" id="GO:0022904">
    <property type="term" value="P:respiratory electron transport chain"/>
    <property type="evidence" value="ECO:0007669"/>
    <property type="project" value="InterPro"/>
</dbReference>
<dbReference type="GO" id="GO:0020037">
    <property type="term" value="F:heme binding"/>
    <property type="evidence" value="ECO:0007669"/>
    <property type="project" value="TreeGrafter"/>
</dbReference>
<dbReference type="Pfam" id="PF01292">
    <property type="entry name" value="Ni_hydr_CYTB"/>
    <property type="match status" value="1"/>
</dbReference>
<dbReference type="Proteomes" id="UP000265916">
    <property type="component" value="Unassembled WGS sequence"/>
</dbReference>
<evidence type="ECO:0000256" key="11">
    <source>
        <dbReference type="ARBA" id="ARBA00023136"/>
    </source>
</evidence>
<evidence type="ECO:0000256" key="10">
    <source>
        <dbReference type="ARBA" id="ARBA00023004"/>
    </source>
</evidence>
<evidence type="ECO:0000313" key="15">
    <source>
        <dbReference type="EMBL" id="RIY37549.1"/>
    </source>
</evidence>
<evidence type="ECO:0000256" key="2">
    <source>
        <dbReference type="ARBA" id="ARBA00004651"/>
    </source>
</evidence>
<evidence type="ECO:0000256" key="3">
    <source>
        <dbReference type="ARBA" id="ARBA00022448"/>
    </source>
</evidence>
<keyword evidence="3" id="KW-0813">Transport</keyword>
<gene>
    <name evidence="15" type="ORF">CKF58_04750</name>
</gene>
<reference evidence="15 16" key="1">
    <citation type="submission" date="2017-08" db="EMBL/GenBank/DDBJ databases">
        <title>Reclassification of Bisgaard taxon 37 and 44.</title>
        <authorList>
            <person name="Christensen H."/>
        </authorList>
    </citation>
    <scope>NUCLEOTIDE SEQUENCE [LARGE SCALE GENOMIC DNA]</scope>
    <source>
        <strain evidence="15 16">111</strain>
    </source>
</reference>
<keyword evidence="7" id="KW-0479">Metal-binding</keyword>
<comment type="cofactor">
    <cofactor evidence="1">
        <name>heme b</name>
        <dbReference type="ChEBI" id="CHEBI:60344"/>
    </cofactor>
</comment>
<dbReference type="PANTHER" id="PTHR30529">
    <property type="entry name" value="CYTOCHROME B561"/>
    <property type="match status" value="1"/>
</dbReference>
<comment type="caution">
    <text evidence="15">The sequence shown here is derived from an EMBL/GenBank/DDBJ whole genome shotgun (WGS) entry which is preliminary data.</text>
</comment>
<organism evidence="15 16">
    <name type="scientific">Psittacicella hinzii</name>
    <dbReference type="NCBI Taxonomy" id="2028575"/>
    <lineage>
        <taxon>Bacteria</taxon>
        <taxon>Pseudomonadati</taxon>
        <taxon>Pseudomonadota</taxon>
        <taxon>Gammaproteobacteria</taxon>
        <taxon>Pasteurellales</taxon>
        <taxon>Psittacicellaceae</taxon>
        <taxon>Psittacicella</taxon>
    </lineage>
</organism>
<dbReference type="GO" id="GO:0009055">
    <property type="term" value="F:electron transfer activity"/>
    <property type="evidence" value="ECO:0007669"/>
    <property type="project" value="InterPro"/>
</dbReference>
<dbReference type="EMBL" id="NRJG01000083">
    <property type="protein sequence ID" value="RIY37549.1"/>
    <property type="molecule type" value="Genomic_DNA"/>
</dbReference>
<evidence type="ECO:0000256" key="8">
    <source>
        <dbReference type="ARBA" id="ARBA00022982"/>
    </source>
</evidence>
<accession>A0A3A1YJY7</accession>
<evidence type="ECO:0000256" key="1">
    <source>
        <dbReference type="ARBA" id="ARBA00001970"/>
    </source>
</evidence>
<name>A0A3A1YJY7_9GAMM</name>
<keyword evidence="11 13" id="KW-0472">Membrane</keyword>
<evidence type="ECO:0000256" key="7">
    <source>
        <dbReference type="ARBA" id="ARBA00022723"/>
    </source>
</evidence>
<evidence type="ECO:0000256" key="6">
    <source>
        <dbReference type="ARBA" id="ARBA00022692"/>
    </source>
</evidence>
<evidence type="ECO:0000256" key="12">
    <source>
        <dbReference type="ARBA" id="ARBA00037975"/>
    </source>
</evidence>
<evidence type="ECO:0000256" key="4">
    <source>
        <dbReference type="ARBA" id="ARBA00022475"/>
    </source>
</evidence>
<dbReference type="SUPFAM" id="SSF81342">
    <property type="entry name" value="Transmembrane di-heme cytochromes"/>
    <property type="match status" value="1"/>
</dbReference>
<feature type="transmembrane region" description="Helical" evidence="13">
    <location>
        <begin position="79"/>
        <end position="101"/>
    </location>
</feature>
<keyword evidence="8" id="KW-0249">Electron transport</keyword>